<gene>
    <name evidence="1" type="ORF">SLS59_004917</name>
</gene>
<name>A0ABR3RCS6_9PLEO</name>
<comment type="caution">
    <text evidence="1">The sequence shown here is derived from an EMBL/GenBank/DDBJ whole genome shotgun (WGS) entry which is preliminary data.</text>
</comment>
<accession>A0ABR3RCS6</accession>
<keyword evidence="2" id="KW-1185">Reference proteome</keyword>
<protein>
    <submittedName>
        <fullName evidence="1">Uncharacterized protein</fullName>
    </submittedName>
</protein>
<reference evidence="1 2" key="1">
    <citation type="submission" date="2024-02" db="EMBL/GenBank/DDBJ databases">
        <title>De novo assembly and annotation of 12 fungi associated with fruit tree decline syndrome in Ontario, Canada.</title>
        <authorList>
            <person name="Sulman M."/>
            <person name="Ellouze W."/>
            <person name="Ilyukhin E."/>
        </authorList>
    </citation>
    <scope>NUCLEOTIDE SEQUENCE [LARGE SCALE GENOMIC DNA]</scope>
    <source>
        <strain evidence="1 2">M97-236</strain>
    </source>
</reference>
<proteinExistence type="predicted"/>
<evidence type="ECO:0000313" key="2">
    <source>
        <dbReference type="Proteomes" id="UP001521222"/>
    </source>
</evidence>
<organism evidence="1 2">
    <name type="scientific">Nothophoma quercina</name>
    <dbReference type="NCBI Taxonomy" id="749835"/>
    <lineage>
        <taxon>Eukaryota</taxon>
        <taxon>Fungi</taxon>
        <taxon>Dikarya</taxon>
        <taxon>Ascomycota</taxon>
        <taxon>Pezizomycotina</taxon>
        <taxon>Dothideomycetes</taxon>
        <taxon>Pleosporomycetidae</taxon>
        <taxon>Pleosporales</taxon>
        <taxon>Pleosporineae</taxon>
        <taxon>Didymellaceae</taxon>
        <taxon>Nothophoma</taxon>
    </lineage>
</organism>
<sequence length="227" mass="25930">MAQLVSPARVNITAEREDAVATPDRPAFLQDVRYDPANSRGWYKEVLPYLTKCTFVVGSTADVNYTGNIFGSAALPHIYNAVTKVELPKFYWFSGVALNRHHNPYLQMCRNFPNLEELALKMQTAGLTSQRWSEKQIVALERTNPEASKEKIVLSLREAVHQYEFDALFACSDLRRLRMEYIESAMTVYFCRVGNPVDVLRDLKTYLEQGFAQRNIQIAVELVQVEA</sequence>
<dbReference type="EMBL" id="JAKIXB020000014">
    <property type="protein sequence ID" value="KAL1602230.1"/>
    <property type="molecule type" value="Genomic_DNA"/>
</dbReference>
<evidence type="ECO:0000313" key="1">
    <source>
        <dbReference type="EMBL" id="KAL1602230.1"/>
    </source>
</evidence>
<dbReference type="Proteomes" id="UP001521222">
    <property type="component" value="Unassembled WGS sequence"/>
</dbReference>